<sequence length="238" mass="25428">MSGSESHTAAEGAEAVPDSWRAALAPVLEAPEARRLGAWLRAEENSGKTIYPPRGSRLRALELTPLDAVKVVILGQDPYHGPGQAHGLAFSVQKGVRVPPSLVNIYKELASDCGMTAPGHGNLEGWARQGVLLLNNALTVEAGQAGSHQKRGWEAITDAAVAAVAARREPCVFLLWGSHAQKKAQRVPGLMQSQHLILQAPHPSPLSAHRGFLGCGHFSRTNAFLKENGRQPIDWGCV</sequence>
<dbReference type="SUPFAM" id="SSF52141">
    <property type="entry name" value="Uracil-DNA glycosylase-like"/>
    <property type="match status" value="1"/>
</dbReference>
<dbReference type="InterPro" id="IPR036895">
    <property type="entry name" value="Uracil-DNA_glycosylase-like_sf"/>
</dbReference>
<dbReference type="GO" id="GO:0004844">
    <property type="term" value="F:uracil DNA N-glycosylase activity"/>
    <property type="evidence" value="ECO:0007669"/>
    <property type="project" value="UniProtKB-EC"/>
</dbReference>
<dbReference type="InterPro" id="IPR005122">
    <property type="entry name" value="Uracil-DNA_glycosylase-like"/>
</dbReference>
<comment type="subcellular location">
    <subcellularLocation>
        <location evidence="9">Cytoplasm</location>
    </subcellularLocation>
</comment>
<evidence type="ECO:0000256" key="2">
    <source>
        <dbReference type="ARBA" id="ARBA00002631"/>
    </source>
</evidence>
<dbReference type="CDD" id="cd10027">
    <property type="entry name" value="UDG-F1-like"/>
    <property type="match status" value="1"/>
</dbReference>
<keyword evidence="8 9" id="KW-0234">DNA repair</keyword>
<dbReference type="HAMAP" id="MF_00148">
    <property type="entry name" value="UDG"/>
    <property type="match status" value="1"/>
</dbReference>
<gene>
    <name evidence="9 13" type="primary">ung</name>
    <name evidence="13" type="ORF">MTR65_06270</name>
</gene>
<dbReference type="NCBIfam" id="NF003589">
    <property type="entry name" value="PRK05254.1-2"/>
    <property type="match status" value="1"/>
</dbReference>
<comment type="similarity">
    <text evidence="3 9 11">Belongs to the uracil-DNA glycosylase (UDG) superfamily. UNG family.</text>
</comment>
<feature type="active site" description="Proton acceptor" evidence="9 10">
    <location>
        <position position="77"/>
    </location>
</feature>
<keyword evidence="6 9" id="KW-0227">DNA damage</keyword>
<dbReference type="PANTHER" id="PTHR11264">
    <property type="entry name" value="URACIL-DNA GLYCOSYLASE"/>
    <property type="match status" value="1"/>
</dbReference>
<comment type="caution">
    <text evidence="13">The sequence shown here is derived from an EMBL/GenBank/DDBJ whole genome shotgun (WGS) entry which is preliminary data.</text>
</comment>
<dbReference type="EMBL" id="JALHAT010000006">
    <property type="protein sequence ID" value="MCJ1960276.1"/>
    <property type="molecule type" value="Genomic_DNA"/>
</dbReference>
<evidence type="ECO:0000256" key="8">
    <source>
        <dbReference type="ARBA" id="ARBA00023204"/>
    </source>
</evidence>
<evidence type="ECO:0000256" key="9">
    <source>
        <dbReference type="HAMAP-Rule" id="MF_00148"/>
    </source>
</evidence>
<evidence type="ECO:0000256" key="6">
    <source>
        <dbReference type="ARBA" id="ARBA00022763"/>
    </source>
</evidence>
<evidence type="ECO:0000256" key="3">
    <source>
        <dbReference type="ARBA" id="ARBA00008184"/>
    </source>
</evidence>
<reference evidence="13" key="1">
    <citation type="submission" date="2022-03" db="EMBL/GenBank/DDBJ databases">
        <title>Identification of a novel bacterium isolated from mangrove sediments.</title>
        <authorList>
            <person name="Pan X."/>
        </authorList>
    </citation>
    <scope>NUCLEOTIDE SEQUENCE</scope>
    <source>
        <strain evidence="13">B2637</strain>
    </source>
</reference>
<protein>
    <recommendedName>
        <fullName evidence="5 9">Uracil-DNA glycosylase</fullName>
        <shortName evidence="9">UDG</shortName>
        <ecNumber evidence="4 9">3.2.2.27</ecNumber>
    </recommendedName>
</protein>
<comment type="catalytic activity">
    <reaction evidence="1 9 11">
        <text>Hydrolyzes single-stranded DNA or mismatched double-stranded DNA and polynucleotides, releasing free uracil.</text>
        <dbReference type="EC" id="3.2.2.27"/>
    </reaction>
</comment>
<comment type="function">
    <text evidence="2 9 11">Excises uracil residues from the DNA which can arise as a result of misincorporation of dUMP residues by DNA polymerase or due to deamination of cytosine.</text>
</comment>
<feature type="domain" description="Uracil-DNA glycosylase-like" evidence="12">
    <location>
        <begin position="62"/>
        <end position="225"/>
    </location>
</feature>
<evidence type="ECO:0000256" key="10">
    <source>
        <dbReference type="PROSITE-ProRule" id="PRU10072"/>
    </source>
</evidence>
<dbReference type="InterPro" id="IPR018085">
    <property type="entry name" value="Ura-DNA_Glyclase_AS"/>
</dbReference>
<dbReference type="PROSITE" id="PS00130">
    <property type="entry name" value="U_DNA_GLYCOSYLASE"/>
    <property type="match status" value="1"/>
</dbReference>
<organism evidence="13 14">
    <name type="scientific">Novosphingobium mangrovi</name>
    <name type="common">ex Hu et al. 2023</name>
    <dbReference type="NCBI Taxonomy" id="2930094"/>
    <lineage>
        <taxon>Bacteria</taxon>
        <taxon>Pseudomonadati</taxon>
        <taxon>Pseudomonadota</taxon>
        <taxon>Alphaproteobacteria</taxon>
        <taxon>Sphingomonadales</taxon>
        <taxon>Sphingomonadaceae</taxon>
        <taxon>Novosphingobium</taxon>
    </lineage>
</organism>
<evidence type="ECO:0000313" key="13">
    <source>
        <dbReference type="EMBL" id="MCJ1960276.1"/>
    </source>
</evidence>
<dbReference type="NCBIfam" id="NF003588">
    <property type="entry name" value="PRK05254.1-1"/>
    <property type="match status" value="1"/>
</dbReference>
<evidence type="ECO:0000256" key="7">
    <source>
        <dbReference type="ARBA" id="ARBA00022801"/>
    </source>
</evidence>
<dbReference type="EC" id="3.2.2.27" evidence="4 9"/>
<evidence type="ECO:0000259" key="12">
    <source>
        <dbReference type="SMART" id="SM00986"/>
    </source>
</evidence>
<evidence type="ECO:0000256" key="4">
    <source>
        <dbReference type="ARBA" id="ARBA00012030"/>
    </source>
</evidence>
<dbReference type="RefSeq" id="WP_243798250.1">
    <property type="nucleotide sequence ID" value="NZ_JALHAT010000006.1"/>
</dbReference>
<dbReference type="NCBIfam" id="NF003592">
    <property type="entry name" value="PRK05254.1-5"/>
    <property type="match status" value="1"/>
</dbReference>
<keyword evidence="7 9" id="KW-0378">Hydrolase</keyword>
<dbReference type="Pfam" id="PF03167">
    <property type="entry name" value="UDG"/>
    <property type="match status" value="1"/>
</dbReference>
<dbReference type="PANTHER" id="PTHR11264:SF0">
    <property type="entry name" value="URACIL-DNA GLYCOSYLASE"/>
    <property type="match status" value="1"/>
</dbReference>
<evidence type="ECO:0000313" key="14">
    <source>
        <dbReference type="Proteomes" id="UP001162802"/>
    </source>
</evidence>
<dbReference type="SMART" id="SM00987">
    <property type="entry name" value="UreE_C"/>
    <property type="match status" value="1"/>
</dbReference>
<evidence type="ECO:0000256" key="5">
    <source>
        <dbReference type="ARBA" id="ARBA00018429"/>
    </source>
</evidence>
<evidence type="ECO:0000256" key="11">
    <source>
        <dbReference type="RuleBase" id="RU003780"/>
    </source>
</evidence>
<dbReference type="Proteomes" id="UP001162802">
    <property type="component" value="Unassembled WGS sequence"/>
</dbReference>
<keyword evidence="9" id="KW-0963">Cytoplasm</keyword>
<dbReference type="InterPro" id="IPR002043">
    <property type="entry name" value="UDG_fam1"/>
</dbReference>
<accession>A0ABT0AAQ1</accession>
<dbReference type="SMART" id="SM00986">
    <property type="entry name" value="UDG"/>
    <property type="match status" value="1"/>
</dbReference>
<keyword evidence="14" id="KW-1185">Reference proteome</keyword>
<dbReference type="NCBIfam" id="TIGR00628">
    <property type="entry name" value="ung"/>
    <property type="match status" value="1"/>
</dbReference>
<name>A0ABT0AAQ1_9SPHN</name>
<dbReference type="NCBIfam" id="NF003591">
    <property type="entry name" value="PRK05254.1-4"/>
    <property type="match status" value="1"/>
</dbReference>
<evidence type="ECO:0000256" key="1">
    <source>
        <dbReference type="ARBA" id="ARBA00001400"/>
    </source>
</evidence>
<keyword evidence="13" id="KW-0326">Glycosidase</keyword>
<dbReference type="Gene3D" id="3.40.470.10">
    <property type="entry name" value="Uracil-DNA glycosylase-like domain"/>
    <property type="match status" value="1"/>
</dbReference>
<proteinExistence type="inferred from homology"/>